<evidence type="ECO:0000313" key="1">
    <source>
        <dbReference type="EMBL" id="KAI0034471.1"/>
    </source>
</evidence>
<evidence type="ECO:0000313" key="2">
    <source>
        <dbReference type="Proteomes" id="UP000814128"/>
    </source>
</evidence>
<organism evidence="1 2">
    <name type="scientific">Vararia minispora EC-137</name>
    <dbReference type="NCBI Taxonomy" id="1314806"/>
    <lineage>
        <taxon>Eukaryota</taxon>
        <taxon>Fungi</taxon>
        <taxon>Dikarya</taxon>
        <taxon>Basidiomycota</taxon>
        <taxon>Agaricomycotina</taxon>
        <taxon>Agaricomycetes</taxon>
        <taxon>Russulales</taxon>
        <taxon>Lachnocladiaceae</taxon>
        <taxon>Vararia</taxon>
    </lineage>
</organism>
<name>A0ACB8QSR1_9AGAM</name>
<dbReference type="Proteomes" id="UP000814128">
    <property type="component" value="Unassembled WGS sequence"/>
</dbReference>
<sequence>LINEFNNPHSPYHIPPGTQGPEAPDDPPPPIAAHSRAKLAGMGYDPTSFWEQPIVWGDHDAFQHVNNVRYVRFFESGRMQWISAVANELGGPEVAGKMLNAKGVSFILKSIEVKFRRPVTFPDTLLIAHKPLPWLEQLAEVGTERAGPPLARTQFILDAAAHSYAQDAVVATSSSVVTWYDYDTLRKCDPGDKLWAPVLARMELAQHAARRGGRGSR</sequence>
<reference evidence="1" key="1">
    <citation type="submission" date="2021-02" db="EMBL/GenBank/DDBJ databases">
        <authorList>
            <consortium name="DOE Joint Genome Institute"/>
            <person name="Ahrendt S."/>
            <person name="Looney B.P."/>
            <person name="Miyauchi S."/>
            <person name="Morin E."/>
            <person name="Drula E."/>
            <person name="Courty P.E."/>
            <person name="Chicoki N."/>
            <person name="Fauchery L."/>
            <person name="Kohler A."/>
            <person name="Kuo A."/>
            <person name="Labutti K."/>
            <person name="Pangilinan J."/>
            <person name="Lipzen A."/>
            <person name="Riley R."/>
            <person name="Andreopoulos W."/>
            <person name="He G."/>
            <person name="Johnson J."/>
            <person name="Barry K.W."/>
            <person name="Grigoriev I.V."/>
            <person name="Nagy L."/>
            <person name="Hibbett D."/>
            <person name="Henrissat B."/>
            <person name="Matheny P.B."/>
            <person name="Labbe J."/>
            <person name="Martin F."/>
        </authorList>
    </citation>
    <scope>NUCLEOTIDE SEQUENCE</scope>
    <source>
        <strain evidence="1">EC-137</strain>
    </source>
</reference>
<dbReference type="EMBL" id="MU273500">
    <property type="protein sequence ID" value="KAI0034471.1"/>
    <property type="molecule type" value="Genomic_DNA"/>
</dbReference>
<protein>
    <submittedName>
        <fullName evidence="1">Uncharacterized protein</fullName>
    </submittedName>
</protein>
<gene>
    <name evidence="1" type="ORF">K488DRAFT_45408</name>
</gene>
<reference evidence="1" key="2">
    <citation type="journal article" date="2022" name="New Phytol.">
        <title>Evolutionary transition to the ectomycorrhizal habit in the genomes of a hyperdiverse lineage of mushroom-forming fungi.</title>
        <authorList>
            <person name="Looney B."/>
            <person name="Miyauchi S."/>
            <person name="Morin E."/>
            <person name="Drula E."/>
            <person name="Courty P.E."/>
            <person name="Kohler A."/>
            <person name="Kuo A."/>
            <person name="LaButti K."/>
            <person name="Pangilinan J."/>
            <person name="Lipzen A."/>
            <person name="Riley R."/>
            <person name="Andreopoulos W."/>
            <person name="He G."/>
            <person name="Johnson J."/>
            <person name="Nolan M."/>
            <person name="Tritt A."/>
            <person name="Barry K.W."/>
            <person name="Grigoriev I.V."/>
            <person name="Nagy L.G."/>
            <person name="Hibbett D."/>
            <person name="Henrissat B."/>
            <person name="Matheny P.B."/>
            <person name="Labbe J."/>
            <person name="Martin F.M."/>
        </authorList>
    </citation>
    <scope>NUCLEOTIDE SEQUENCE</scope>
    <source>
        <strain evidence="1">EC-137</strain>
    </source>
</reference>
<feature type="non-terminal residue" evidence="1">
    <location>
        <position position="1"/>
    </location>
</feature>
<proteinExistence type="predicted"/>
<comment type="caution">
    <text evidence="1">The sequence shown here is derived from an EMBL/GenBank/DDBJ whole genome shotgun (WGS) entry which is preliminary data.</text>
</comment>
<accession>A0ACB8QSR1</accession>
<keyword evidence="2" id="KW-1185">Reference proteome</keyword>